<protein>
    <recommendedName>
        <fullName evidence="6">Peptidase S1 domain-containing protein</fullName>
    </recommendedName>
</protein>
<evidence type="ECO:0000313" key="7">
    <source>
        <dbReference type="EMBL" id="CAE0128291.1"/>
    </source>
</evidence>
<dbReference type="InterPro" id="IPR050127">
    <property type="entry name" value="Serine_Proteases_S1"/>
</dbReference>
<dbReference type="SUPFAM" id="SSF50494">
    <property type="entry name" value="Trypsin-like serine proteases"/>
    <property type="match status" value="1"/>
</dbReference>
<dbReference type="CDD" id="cd00190">
    <property type="entry name" value="Tryp_SPc"/>
    <property type="match status" value="1"/>
</dbReference>
<dbReference type="InterPro" id="IPR043504">
    <property type="entry name" value="Peptidase_S1_PA_chymotrypsin"/>
</dbReference>
<comment type="subcellular location">
    <subcellularLocation>
        <location evidence="1">Secreted</location>
    </subcellularLocation>
</comment>
<evidence type="ECO:0000259" key="6">
    <source>
        <dbReference type="PROSITE" id="PS50240"/>
    </source>
</evidence>
<dbReference type="PROSITE" id="PS00135">
    <property type="entry name" value="TRYPSIN_SER"/>
    <property type="match status" value="1"/>
</dbReference>
<gene>
    <name evidence="7" type="ORF">HERI1096_LOCUS27048</name>
</gene>
<dbReference type="GO" id="GO:0006508">
    <property type="term" value="P:proteolysis"/>
    <property type="evidence" value="ECO:0007669"/>
    <property type="project" value="UniProtKB-KW"/>
</dbReference>
<name>A0A7S3F590_9EUKA</name>
<sequence>MAHDIALLQLSSPVDYTPIELYAGGDLENPGTMTEVTGWGTTSSGGSASNLPLVASVPIVSQQTCSNNYNGGIDATMICAGYASGGTDSCQGDSGGPFFNGNNQIGVVSWGAGCALAGKPGVYAKVSHHKDWLCSHVPSLSICGPAAPTVTPTSAPTSTPTPAPPCTNCELTLTTKQWGVEISWEVEGTAFAGPTAGETYGNNREYSMSMCLPDGTHTLKMTDSFGDGWHGASIDISGPAGVVYLSNAGADFSSGSSASATFWVGGNAPTPAPTATPTPAVTAPASPCACRVALSNGRCKDCLNADCSDFQGSKPRNRCIRRPNQGACTRQGRANLMCVWSGESDAQESDAEQMVLLPAEEP</sequence>
<keyword evidence="3" id="KW-0645">Protease</keyword>
<organism evidence="7">
    <name type="scientific">Haptolina ericina</name>
    <dbReference type="NCBI Taxonomy" id="156174"/>
    <lineage>
        <taxon>Eukaryota</taxon>
        <taxon>Haptista</taxon>
        <taxon>Haptophyta</taxon>
        <taxon>Prymnesiophyceae</taxon>
        <taxon>Prymnesiales</taxon>
        <taxon>Prymnesiaceae</taxon>
        <taxon>Haptolina</taxon>
    </lineage>
</organism>
<dbReference type="PANTHER" id="PTHR24264">
    <property type="entry name" value="TRYPSIN-RELATED"/>
    <property type="match status" value="1"/>
</dbReference>
<dbReference type="GO" id="GO:0005615">
    <property type="term" value="C:extracellular space"/>
    <property type="evidence" value="ECO:0007669"/>
    <property type="project" value="TreeGrafter"/>
</dbReference>
<accession>A0A7S3F590</accession>
<dbReference type="InterPro" id="IPR009003">
    <property type="entry name" value="Peptidase_S1_PA"/>
</dbReference>
<dbReference type="FunFam" id="2.40.10.10:FF:000002">
    <property type="entry name" value="Transmembrane protease serine"/>
    <property type="match status" value="1"/>
</dbReference>
<evidence type="ECO:0000256" key="3">
    <source>
        <dbReference type="ARBA" id="ARBA00022670"/>
    </source>
</evidence>
<evidence type="ECO:0000256" key="2">
    <source>
        <dbReference type="ARBA" id="ARBA00022525"/>
    </source>
</evidence>
<evidence type="ECO:0000256" key="1">
    <source>
        <dbReference type="ARBA" id="ARBA00004613"/>
    </source>
</evidence>
<dbReference type="EMBL" id="HBHX01048835">
    <property type="protein sequence ID" value="CAE0128291.1"/>
    <property type="molecule type" value="Transcribed_RNA"/>
</dbReference>
<dbReference type="InterPro" id="IPR001254">
    <property type="entry name" value="Trypsin_dom"/>
</dbReference>
<evidence type="ECO:0000256" key="4">
    <source>
        <dbReference type="ARBA" id="ARBA00022801"/>
    </source>
</evidence>
<dbReference type="PANTHER" id="PTHR24264:SF65">
    <property type="entry name" value="SRCR DOMAIN-CONTAINING PROTEIN"/>
    <property type="match status" value="1"/>
</dbReference>
<proteinExistence type="predicted"/>
<dbReference type="InterPro" id="IPR033116">
    <property type="entry name" value="TRYPSIN_SER"/>
</dbReference>
<dbReference type="PROSITE" id="PS50240">
    <property type="entry name" value="TRYPSIN_DOM"/>
    <property type="match status" value="1"/>
</dbReference>
<dbReference type="AlphaFoldDB" id="A0A7S3F590"/>
<keyword evidence="2" id="KW-0964">Secreted</keyword>
<dbReference type="Pfam" id="PF00089">
    <property type="entry name" value="Trypsin"/>
    <property type="match status" value="1"/>
</dbReference>
<evidence type="ECO:0000256" key="5">
    <source>
        <dbReference type="ARBA" id="ARBA00023157"/>
    </source>
</evidence>
<dbReference type="GO" id="GO:0004252">
    <property type="term" value="F:serine-type endopeptidase activity"/>
    <property type="evidence" value="ECO:0007669"/>
    <property type="project" value="InterPro"/>
</dbReference>
<reference evidence="7" key="1">
    <citation type="submission" date="2021-01" db="EMBL/GenBank/DDBJ databases">
        <authorList>
            <person name="Corre E."/>
            <person name="Pelletier E."/>
            <person name="Niang G."/>
            <person name="Scheremetjew M."/>
            <person name="Finn R."/>
            <person name="Kale V."/>
            <person name="Holt S."/>
            <person name="Cochrane G."/>
            <person name="Meng A."/>
            <person name="Brown T."/>
            <person name="Cohen L."/>
        </authorList>
    </citation>
    <scope>NUCLEOTIDE SEQUENCE</scope>
    <source>
        <strain evidence="7">CCMP281</strain>
    </source>
</reference>
<dbReference type="SMART" id="SM00020">
    <property type="entry name" value="Tryp_SPc"/>
    <property type="match status" value="1"/>
</dbReference>
<keyword evidence="4" id="KW-0378">Hydrolase</keyword>
<keyword evidence="5" id="KW-1015">Disulfide bond</keyword>
<dbReference type="Gene3D" id="2.40.10.10">
    <property type="entry name" value="Trypsin-like serine proteases"/>
    <property type="match status" value="1"/>
</dbReference>
<feature type="domain" description="Peptidase S1" evidence="6">
    <location>
        <begin position="1"/>
        <end position="138"/>
    </location>
</feature>